<keyword evidence="2" id="KW-1185">Reference proteome</keyword>
<organism evidence="1 2">
    <name type="scientific">Flammeovirga pacifica</name>
    <dbReference type="NCBI Taxonomy" id="915059"/>
    <lineage>
        <taxon>Bacteria</taxon>
        <taxon>Pseudomonadati</taxon>
        <taxon>Bacteroidota</taxon>
        <taxon>Cytophagia</taxon>
        <taxon>Cytophagales</taxon>
        <taxon>Flammeovirgaceae</taxon>
        <taxon>Flammeovirga</taxon>
    </lineage>
</organism>
<gene>
    <name evidence="1" type="ORF">NH26_01650</name>
</gene>
<name>A0A1S1YVU8_FLAPC</name>
<dbReference type="OrthoDB" id="839653at2"/>
<dbReference type="Proteomes" id="UP000179797">
    <property type="component" value="Unassembled WGS sequence"/>
</dbReference>
<protein>
    <submittedName>
        <fullName evidence="1">Uncharacterized protein</fullName>
    </submittedName>
</protein>
<evidence type="ECO:0000313" key="2">
    <source>
        <dbReference type="Proteomes" id="UP000179797"/>
    </source>
</evidence>
<proteinExistence type="predicted"/>
<dbReference type="RefSeq" id="WP_044226849.1">
    <property type="nucleotide sequence ID" value="NZ_JRYR02000001.1"/>
</dbReference>
<reference evidence="1 2" key="1">
    <citation type="journal article" date="2012" name="Int. J. Syst. Evol. Microbiol.">
        <title>Flammeovirga pacifica sp. nov., isolated from deep-sea sediment.</title>
        <authorList>
            <person name="Xu H."/>
            <person name="Fu Y."/>
            <person name="Yang N."/>
            <person name="Ding Z."/>
            <person name="Lai Q."/>
            <person name="Zeng R."/>
        </authorList>
    </citation>
    <scope>NUCLEOTIDE SEQUENCE [LARGE SCALE GENOMIC DNA]</scope>
    <source>
        <strain evidence="2">DSM 24597 / LMG 26175 / WPAGA1</strain>
    </source>
</reference>
<dbReference type="AlphaFoldDB" id="A0A1S1YVU8"/>
<sequence length="84" mass="9091">MSEVKIVAAAEAALTKLTSLNKKGEYETQVNDLTWVLASFKNDGNPDGVFEKVAEAQTVLAKLKAQKPRSVAKKLMDQLSEALA</sequence>
<dbReference type="EMBL" id="JRYR02000001">
    <property type="protein sequence ID" value="OHX65147.1"/>
    <property type="molecule type" value="Genomic_DNA"/>
</dbReference>
<comment type="caution">
    <text evidence="1">The sequence shown here is derived from an EMBL/GenBank/DDBJ whole genome shotgun (WGS) entry which is preliminary data.</text>
</comment>
<evidence type="ECO:0000313" key="1">
    <source>
        <dbReference type="EMBL" id="OHX65147.1"/>
    </source>
</evidence>
<accession>A0A1S1YVU8</accession>